<reference evidence="2 3" key="1">
    <citation type="submission" date="2018-12" db="EMBL/GenBank/DDBJ databases">
        <authorList>
            <person name="Grouzdev D.S."/>
            <person name="Krutkina M.S."/>
        </authorList>
    </citation>
    <scope>NUCLEOTIDE SEQUENCE [LARGE SCALE GENOMIC DNA]</scope>
    <source>
        <strain evidence="2 3">RmlP026</strain>
    </source>
</reference>
<organism evidence="2 3">
    <name type="scientific">Lichenibacterium minor</name>
    <dbReference type="NCBI Taxonomy" id="2316528"/>
    <lineage>
        <taxon>Bacteria</taxon>
        <taxon>Pseudomonadati</taxon>
        <taxon>Pseudomonadota</taxon>
        <taxon>Alphaproteobacteria</taxon>
        <taxon>Hyphomicrobiales</taxon>
        <taxon>Lichenihabitantaceae</taxon>
        <taxon>Lichenibacterium</taxon>
    </lineage>
</organism>
<reference evidence="2 3" key="2">
    <citation type="submission" date="2019-02" db="EMBL/GenBank/DDBJ databases">
        <title>'Lichenibacterium ramalinii' gen. nov. sp. nov., 'Lichenibacterium minor' gen. nov. sp. nov.</title>
        <authorList>
            <person name="Pankratov T."/>
        </authorList>
    </citation>
    <scope>NUCLEOTIDE SEQUENCE [LARGE SCALE GENOMIC DNA]</scope>
    <source>
        <strain evidence="2 3">RmlP026</strain>
    </source>
</reference>
<dbReference type="EMBL" id="QYBB01000098">
    <property type="protein sequence ID" value="RYC28867.1"/>
    <property type="molecule type" value="Genomic_DNA"/>
</dbReference>
<dbReference type="AlphaFoldDB" id="A0A4Q2U207"/>
<dbReference type="OrthoDB" id="1903830at2"/>
<dbReference type="Pfam" id="PF18352">
    <property type="entry name" value="Gp138_N"/>
    <property type="match status" value="1"/>
</dbReference>
<dbReference type="InterPro" id="IPR037026">
    <property type="entry name" value="Vgr_OB-fold_dom_sf"/>
</dbReference>
<dbReference type="Proteomes" id="UP000290759">
    <property type="component" value="Unassembled WGS sequence"/>
</dbReference>
<evidence type="ECO:0000313" key="2">
    <source>
        <dbReference type="EMBL" id="RYC28867.1"/>
    </source>
</evidence>
<evidence type="ECO:0000259" key="1">
    <source>
        <dbReference type="Pfam" id="PF18352"/>
    </source>
</evidence>
<dbReference type="InterPro" id="IPR041599">
    <property type="entry name" value="Gp138_N"/>
</dbReference>
<name>A0A4Q2U207_9HYPH</name>
<feature type="domain" description="Phage protein Gp138 N-terminal" evidence="1">
    <location>
        <begin position="40"/>
        <end position="131"/>
    </location>
</feature>
<sequence>MPDFRELFDNPEEGFRSMWAGIKSHMHTAMVARVTQASDGHTVQVQPTVRQAIKDPTLTKTSYVDYPVVPDSPVHFPGGNGTVLTHGLTIGDEVLTLFAENGIDAWHQNGGTAQPISDRAHSLSDGITIPGVRSDPRRLQQVDARAAHLRSEDKLHVHELHPDNGHRTFSADPSTAPASATFDPLTMTSKFIDHAVQGAKGLIGRAVSGNVQHTHGVDHDQGAWMSAFTSTGSNFVRAHPVLGSILSALDGKHSVMAGLGGVAIQSATSISMACPAGGLSLPSGGVSAGALASGAASSNVGALGGDLSGTLPNPIVTSIAHLTGQDKTLVQAASDSAAATAGVGIGAAYVNTAVKTGVGVLAVRLT</sequence>
<proteinExistence type="predicted"/>
<accession>A0A4Q2U207</accession>
<gene>
    <name evidence="2" type="ORF">D3273_27045</name>
</gene>
<comment type="caution">
    <text evidence="2">The sequence shown here is derived from an EMBL/GenBank/DDBJ whole genome shotgun (WGS) entry which is preliminary data.</text>
</comment>
<feature type="non-terminal residue" evidence="2">
    <location>
        <position position="366"/>
    </location>
</feature>
<dbReference type="RefSeq" id="WP_129230058.1">
    <property type="nucleotide sequence ID" value="NZ_QYBB01000098.1"/>
</dbReference>
<keyword evidence="3" id="KW-1185">Reference proteome</keyword>
<dbReference type="Gene3D" id="2.40.50.230">
    <property type="entry name" value="Gp5 N-terminal domain"/>
    <property type="match status" value="1"/>
</dbReference>
<protein>
    <recommendedName>
        <fullName evidence="1">Phage protein Gp138 N-terminal domain-containing protein</fullName>
    </recommendedName>
</protein>
<evidence type="ECO:0000313" key="3">
    <source>
        <dbReference type="Proteomes" id="UP000290759"/>
    </source>
</evidence>